<sequence>MHHSLPLSCNLRAGEGECLRRVQTVQNYIKYCIRSNQQVGFRCCGRLKKAYMPQPNTKVYILHSKKDNKFPSLLVRFTSLDENINGQMVNKADTLSYFYLFLFGQLTRGSRNARRR</sequence>
<protein>
    <submittedName>
        <fullName evidence="2">Uncharacterized protein</fullName>
    </submittedName>
</protein>
<proteinExistence type="predicted"/>
<evidence type="ECO:0000313" key="2">
    <source>
        <dbReference type="WBParaSite" id="nRc.2.0.1.t30517-RA"/>
    </source>
</evidence>
<accession>A0A915JXU2</accession>
<evidence type="ECO:0000313" key="1">
    <source>
        <dbReference type="Proteomes" id="UP000887565"/>
    </source>
</evidence>
<dbReference type="WBParaSite" id="nRc.2.0.1.t30517-RA">
    <property type="protein sequence ID" value="nRc.2.0.1.t30517-RA"/>
    <property type="gene ID" value="nRc.2.0.1.g30517"/>
</dbReference>
<dbReference type="Proteomes" id="UP000887565">
    <property type="component" value="Unplaced"/>
</dbReference>
<reference evidence="2" key="1">
    <citation type="submission" date="2022-11" db="UniProtKB">
        <authorList>
            <consortium name="WormBaseParasite"/>
        </authorList>
    </citation>
    <scope>IDENTIFICATION</scope>
</reference>
<keyword evidence="1" id="KW-1185">Reference proteome</keyword>
<dbReference type="AlphaFoldDB" id="A0A915JXU2"/>
<name>A0A915JXU2_ROMCU</name>
<organism evidence="1 2">
    <name type="scientific">Romanomermis culicivorax</name>
    <name type="common">Nematode worm</name>
    <dbReference type="NCBI Taxonomy" id="13658"/>
    <lineage>
        <taxon>Eukaryota</taxon>
        <taxon>Metazoa</taxon>
        <taxon>Ecdysozoa</taxon>
        <taxon>Nematoda</taxon>
        <taxon>Enoplea</taxon>
        <taxon>Dorylaimia</taxon>
        <taxon>Mermithida</taxon>
        <taxon>Mermithoidea</taxon>
        <taxon>Mermithidae</taxon>
        <taxon>Romanomermis</taxon>
    </lineage>
</organism>